<dbReference type="GO" id="GO:0016787">
    <property type="term" value="F:hydrolase activity"/>
    <property type="evidence" value="ECO:0007669"/>
    <property type="project" value="UniProtKB-KW"/>
</dbReference>
<dbReference type="InterPro" id="IPR036156">
    <property type="entry name" value="Beta-gal/glucu_dom_sf"/>
</dbReference>
<comment type="similarity">
    <text evidence="2">Belongs to the glycosyl hydrolase 2 family.</text>
</comment>
<evidence type="ECO:0000256" key="5">
    <source>
        <dbReference type="ARBA" id="ARBA00023295"/>
    </source>
</evidence>
<sequence>MRYAIDKSAYCDAAIIEERRLPARSYFVAFPDRASAGAVTPERRRYDSPLVRCLSGEWDFRFYPRPAELPDVLDTDAVTWDRVAVPGCWQFQGYDHPFYVDERYQFPFDPPRVPREEPMGPVFSLIGEGGQGAHVAHPKDEYNFVGVYRRLFDLSEREATAGHVITFLGVASCLDLYLNGERVGYSEGSHNTAEFDLSPYQRAGQNELLAVVRRWCTGSYLECQDMFRNNGIFRDVLLREVTPCGIWDVKVRTWREERASRVRYRLRADVTLAGGGEVRATLRGHDLERASETSAGNGRATLAFDELDVLEWTAETPNLYGLYLETGTECVLLRVGFREARVDGRRFLVNGRPVKLHGVNHHDTSPTAGYTMTPAEIERDVRLCKEHNIDTIRTSHYPPDPLLLELCDELGVYVIDEADLETHGALVGKFPARQNRLTDDARWRPRYLDRAERLFERDKLHPCVIMWSLGNEAGGGCNADAMYELIRSRSDLPVHYEGAIHSLRRAYDVGSEMYATVERVRSVGEGSSTTRRLNDRPYLLCEYAHAMGVGPGGIEDYWEQIYSYDALMGGCVWEMVDHAVLHPDGSYTYGGDHGEWEHDGNFCVDGLFYPDRTPSTGARIVRHCYRPLRVRHVGGDWFRLFNATGFTPGDAFTLRFEWSDGGVAEVVPDVDPLRHATVLVQPTSHEASDEGAGLRRNRVRLVTVITTRRATGEEVAREQFALSGLEPLGETGLARVARFPEGCEVTGDGLVLPGSMRPAATPVLLSRAATDNDRYLDGRCPMERLYDCRREVVSTVSGEGSAEVVTRLVYPHHRFLCTTSYEAVRAGVLVTTRLHCERGRGDLPRFGVCYRLDDLWDDVEYLGRNGESYRDMCEQAQIERVRCHVADMTEPNIRPQESGNRMDCQYVTLSNGERSVQLTAVDRPFELAVKAYSDEGLRAMRHREDEVRTGTYVTIQAFQMGIGTGSCGPATRPEYRFSCKDDHTLRYLVSWEHM</sequence>
<dbReference type="Gene3D" id="2.60.40.10">
    <property type="entry name" value="Immunoglobulins"/>
    <property type="match status" value="1"/>
</dbReference>
<comment type="caution">
    <text evidence="8">The sequence shown here is derived from an EMBL/GenBank/DDBJ whole genome shotgun (WGS) entry which is preliminary data.</text>
</comment>
<dbReference type="EMBL" id="JAUDEA010000006">
    <property type="protein sequence ID" value="MDM8271134.1"/>
    <property type="molecule type" value="Genomic_DNA"/>
</dbReference>
<dbReference type="Gene3D" id="3.20.20.80">
    <property type="entry name" value="Glycosidases"/>
    <property type="match status" value="1"/>
</dbReference>
<dbReference type="SUPFAM" id="SSF49785">
    <property type="entry name" value="Galactose-binding domain-like"/>
    <property type="match status" value="1"/>
</dbReference>
<name>A0ABT7V5A6_9ACTN</name>
<evidence type="ECO:0000259" key="7">
    <source>
        <dbReference type="SMART" id="SM01038"/>
    </source>
</evidence>
<evidence type="ECO:0000256" key="4">
    <source>
        <dbReference type="ARBA" id="ARBA00022801"/>
    </source>
</evidence>
<dbReference type="InterPro" id="IPR013783">
    <property type="entry name" value="Ig-like_fold"/>
</dbReference>
<reference evidence="8 9" key="3">
    <citation type="submission" date="2023-06" db="EMBL/GenBank/DDBJ databases">
        <authorList>
            <person name="Zeman M."/>
            <person name="Kubasova T."/>
            <person name="Jahodarova E."/>
            <person name="Nykrynova M."/>
            <person name="Rychlik I."/>
        </authorList>
    </citation>
    <scope>NUCLEOTIDE SEQUENCE [LARGE SCALE GENOMIC DNA]</scope>
    <source>
        <strain evidence="8 9">153_Feed</strain>
    </source>
</reference>
<dbReference type="PRINTS" id="PR00132">
    <property type="entry name" value="GLHYDRLASE2"/>
</dbReference>
<protein>
    <recommendedName>
        <fullName evidence="3">beta-galactosidase</fullName>
        <ecNumber evidence="3">3.2.1.23</ecNumber>
    </recommendedName>
    <alternativeName>
        <fullName evidence="6">Lactase</fullName>
    </alternativeName>
</protein>
<dbReference type="SMART" id="SM01038">
    <property type="entry name" value="Bgal_small_N"/>
    <property type="match status" value="1"/>
</dbReference>
<dbReference type="Proteomes" id="UP001529256">
    <property type="component" value="Unassembled WGS sequence"/>
</dbReference>
<dbReference type="InterPro" id="IPR008979">
    <property type="entry name" value="Galactose-bd-like_sf"/>
</dbReference>
<dbReference type="SUPFAM" id="SSF49303">
    <property type="entry name" value="beta-Galactosidase/glucuronidase domain"/>
    <property type="match status" value="1"/>
</dbReference>
<dbReference type="PANTHER" id="PTHR46323:SF2">
    <property type="entry name" value="BETA-GALACTOSIDASE"/>
    <property type="match status" value="1"/>
</dbReference>
<comment type="catalytic activity">
    <reaction evidence="1">
        <text>Hydrolysis of terminal non-reducing beta-D-galactose residues in beta-D-galactosides.</text>
        <dbReference type="EC" id="3.2.1.23"/>
    </reaction>
</comment>
<evidence type="ECO:0000256" key="3">
    <source>
        <dbReference type="ARBA" id="ARBA00012756"/>
    </source>
</evidence>
<proteinExistence type="inferred from homology"/>
<dbReference type="InterPro" id="IPR011013">
    <property type="entry name" value="Gal_mutarotase_sf_dom"/>
</dbReference>
<dbReference type="InterPro" id="IPR006103">
    <property type="entry name" value="Glyco_hydro_2_cat"/>
</dbReference>
<keyword evidence="9" id="KW-1185">Reference proteome</keyword>
<dbReference type="Pfam" id="PF02836">
    <property type="entry name" value="Glyco_hydro_2_C"/>
    <property type="match status" value="1"/>
</dbReference>
<gene>
    <name evidence="8" type="ORF">QUW25_05535</name>
</gene>
<evidence type="ECO:0000256" key="6">
    <source>
        <dbReference type="ARBA" id="ARBA00032230"/>
    </source>
</evidence>
<evidence type="ECO:0000313" key="8">
    <source>
        <dbReference type="EMBL" id="MDM8271134.1"/>
    </source>
</evidence>
<dbReference type="RefSeq" id="WP_289511224.1">
    <property type="nucleotide sequence ID" value="NZ_JAUDEA010000006.1"/>
</dbReference>
<dbReference type="PANTHER" id="PTHR46323">
    <property type="entry name" value="BETA-GALACTOSIDASE"/>
    <property type="match status" value="1"/>
</dbReference>
<evidence type="ECO:0000256" key="2">
    <source>
        <dbReference type="ARBA" id="ARBA00007401"/>
    </source>
</evidence>
<dbReference type="EC" id="3.2.1.23" evidence="3"/>
<dbReference type="InterPro" id="IPR014718">
    <property type="entry name" value="GH-type_carb-bd"/>
</dbReference>
<evidence type="ECO:0000256" key="1">
    <source>
        <dbReference type="ARBA" id="ARBA00001412"/>
    </source>
</evidence>
<dbReference type="InterPro" id="IPR006101">
    <property type="entry name" value="Glyco_hydro_2"/>
</dbReference>
<feature type="domain" description="Beta galactosidase small chain/" evidence="7">
    <location>
        <begin position="744"/>
        <end position="990"/>
    </location>
</feature>
<dbReference type="SUPFAM" id="SSF74650">
    <property type="entry name" value="Galactose mutarotase-like"/>
    <property type="match status" value="1"/>
</dbReference>
<organism evidence="8 9">
    <name type="scientific">Thermophilibacter provencensis</name>
    <dbReference type="NCBI Taxonomy" id="1852386"/>
    <lineage>
        <taxon>Bacteria</taxon>
        <taxon>Bacillati</taxon>
        <taxon>Actinomycetota</taxon>
        <taxon>Coriobacteriia</taxon>
        <taxon>Coriobacteriales</taxon>
        <taxon>Atopobiaceae</taxon>
        <taxon>Thermophilibacter</taxon>
    </lineage>
</organism>
<dbReference type="SUPFAM" id="SSF51445">
    <property type="entry name" value="(Trans)glycosidases"/>
    <property type="match status" value="1"/>
</dbReference>
<reference evidence="8 9" key="1">
    <citation type="submission" date="2023-06" db="EMBL/GenBank/DDBJ databases">
        <title>Identification and characterization of horizontal gene transfer across gut microbiota members of farm animals based on homology search.</title>
        <authorList>
            <person name="Schwarzerova J."/>
            <person name="Nykrynova M."/>
            <person name="Jureckova K."/>
            <person name="Cejkova D."/>
            <person name="Rychlik I."/>
        </authorList>
    </citation>
    <scope>NUCLEOTIDE SEQUENCE [LARGE SCALE GENOMIC DNA]</scope>
    <source>
        <strain evidence="8 9">153_Feed</strain>
    </source>
</reference>
<dbReference type="InterPro" id="IPR017853">
    <property type="entry name" value="GH"/>
</dbReference>
<dbReference type="Pfam" id="PF02837">
    <property type="entry name" value="Glyco_hydro_2_N"/>
    <property type="match status" value="2"/>
</dbReference>
<dbReference type="InterPro" id="IPR004199">
    <property type="entry name" value="B-gal_small/dom_5"/>
</dbReference>
<dbReference type="Gene3D" id="2.70.98.10">
    <property type="match status" value="1"/>
</dbReference>
<dbReference type="Gene3D" id="2.60.120.260">
    <property type="entry name" value="Galactose-binding domain-like"/>
    <property type="match status" value="1"/>
</dbReference>
<accession>A0ABT7V5A6</accession>
<dbReference type="InterPro" id="IPR006104">
    <property type="entry name" value="Glyco_hydro_2_N"/>
</dbReference>
<evidence type="ECO:0000313" key="9">
    <source>
        <dbReference type="Proteomes" id="UP001529256"/>
    </source>
</evidence>
<keyword evidence="5" id="KW-0326">Glycosidase</keyword>
<dbReference type="Pfam" id="PF02929">
    <property type="entry name" value="Bgal_small_N"/>
    <property type="match status" value="1"/>
</dbReference>
<keyword evidence="4 8" id="KW-0378">Hydrolase</keyword>
<reference evidence="9" key="2">
    <citation type="submission" date="2023-06" db="EMBL/GenBank/DDBJ databases">
        <title>Identification and characterization of horizontal gene transfer across gut microbiota members of farm animals based on homology search.</title>
        <authorList>
            <person name="Zeman M."/>
            <person name="Kubasova T."/>
            <person name="Jahodarova E."/>
            <person name="Nykrynova M."/>
            <person name="Rychlik I."/>
        </authorList>
    </citation>
    <scope>NUCLEOTIDE SEQUENCE [LARGE SCALE GENOMIC DNA]</scope>
    <source>
        <strain evidence="9">153_Feed</strain>
    </source>
</reference>
<dbReference type="InterPro" id="IPR050347">
    <property type="entry name" value="Bact_Beta-galactosidase"/>
</dbReference>